<gene>
    <name evidence="1" type="ORF">F511_45225</name>
</gene>
<evidence type="ECO:0000313" key="2">
    <source>
        <dbReference type="Proteomes" id="UP000250235"/>
    </source>
</evidence>
<evidence type="ECO:0000313" key="1">
    <source>
        <dbReference type="EMBL" id="KZV13613.1"/>
    </source>
</evidence>
<dbReference type="AlphaFoldDB" id="A0A2Z6ZXT0"/>
<protein>
    <submittedName>
        <fullName evidence="1">Tetraspanin-2-like</fullName>
    </submittedName>
</protein>
<dbReference type="EMBL" id="KV032390">
    <property type="protein sequence ID" value="KZV13613.1"/>
    <property type="molecule type" value="Genomic_DNA"/>
</dbReference>
<sequence length="103" mass="11793">MAAPAPPRAYARAAPARLPRMAAKNGRMVAYRLPRFQAWMRHPLTDRWPLSHAMVARPMAAGRAIDRAMMRHGRTKHDGRGRRRAAAVRRDFRQIVATADFFF</sequence>
<reference evidence="1 2" key="1">
    <citation type="journal article" date="2015" name="Proc. Natl. Acad. Sci. U.S.A.">
        <title>The resurrection genome of Boea hygrometrica: A blueprint for survival of dehydration.</title>
        <authorList>
            <person name="Xiao L."/>
            <person name="Yang G."/>
            <person name="Zhang L."/>
            <person name="Yang X."/>
            <person name="Zhao S."/>
            <person name="Ji Z."/>
            <person name="Zhou Q."/>
            <person name="Hu M."/>
            <person name="Wang Y."/>
            <person name="Chen M."/>
            <person name="Xu Y."/>
            <person name="Jin H."/>
            <person name="Xiao X."/>
            <person name="Hu G."/>
            <person name="Bao F."/>
            <person name="Hu Y."/>
            <person name="Wan P."/>
            <person name="Li L."/>
            <person name="Deng X."/>
            <person name="Kuang T."/>
            <person name="Xiang C."/>
            <person name="Zhu J.K."/>
            <person name="Oliver M.J."/>
            <person name="He Y."/>
        </authorList>
    </citation>
    <scope>NUCLEOTIDE SEQUENCE [LARGE SCALE GENOMIC DNA]</scope>
    <source>
        <strain evidence="2">cv. XS01</strain>
    </source>
</reference>
<organism evidence="1 2">
    <name type="scientific">Dorcoceras hygrometricum</name>
    <dbReference type="NCBI Taxonomy" id="472368"/>
    <lineage>
        <taxon>Eukaryota</taxon>
        <taxon>Viridiplantae</taxon>
        <taxon>Streptophyta</taxon>
        <taxon>Embryophyta</taxon>
        <taxon>Tracheophyta</taxon>
        <taxon>Spermatophyta</taxon>
        <taxon>Magnoliopsida</taxon>
        <taxon>eudicotyledons</taxon>
        <taxon>Gunneridae</taxon>
        <taxon>Pentapetalae</taxon>
        <taxon>asterids</taxon>
        <taxon>lamiids</taxon>
        <taxon>Lamiales</taxon>
        <taxon>Gesneriaceae</taxon>
        <taxon>Didymocarpoideae</taxon>
        <taxon>Trichosporeae</taxon>
        <taxon>Loxocarpinae</taxon>
        <taxon>Dorcoceras</taxon>
    </lineage>
</organism>
<keyword evidence="2" id="KW-1185">Reference proteome</keyword>
<dbReference type="Proteomes" id="UP000250235">
    <property type="component" value="Unassembled WGS sequence"/>
</dbReference>
<proteinExistence type="predicted"/>
<name>A0A2Z6ZXT0_9LAMI</name>
<accession>A0A2Z6ZXT0</accession>